<name>A0A368NFH2_9EURY</name>
<protein>
    <submittedName>
        <fullName evidence="3">ArsR family transcriptional regulator</fullName>
    </submittedName>
</protein>
<comment type="caution">
    <text evidence="3">The sequence shown here is derived from an EMBL/GenBank/DDBJ whole genome shotgun (WGS) entry which is preliminary data.</text>
</comment>
<evidence type="ECO:0000313" key="3">
    <source>
        <dbReference type="EMBL" id="RCU48334.1"/>
    </source>
</evidence>
<proteinExistence type="predicted"/>
<evidence type="ECO:0000259" key="2">
    <source>
        <dbReference type="Pfam" id="PF25213"/>
    </source>
</evidence>
<dbReference type="EMBL" id="QPHM01000001">
    <property type="protein sequence ID" value="RCU48334.1"/>
    <property type="molecule type" value="Genomic_DNA"/>
</dbReference>
<dbReference type="OrthoDB" id="330490at2157"/>
<dbReference type="Proteomes" id="UP000252189">
    <property type="component" value="Unassembled WGS sequence"/>
</dbReference>
<dbReference type="InterPro" id="IPR013561">
    <property type="entry name" value="FilR1_middle_dom"/>
</dbReference>
<dbReference type="Pfam" id="PF08350">
    <property type="entry name" value="FilR1_middle"/>
    <property type="match status" value="1"/>
</dbReference>
<evidence type="ECO:0000259" key="1">
    <source>
        <dbReference type="Pfam" id="PF08350"/>
    </source>
</evidence>
<reference evidence="3 4" key="1">
    <citation type="submission" date="2018-07" db="EMBL/GenBank/DDBJ databases">
        <title>Genome sequences of Haloplanus salinus JCM 18368T.</title>
        <authorList>
            <person name="Kim Y.B."/>
            <person name="Roh S.W."/>
        </authorList>
    </citation>
    <scope>NUCLEOTIDE SEQUENCE [LARGE SCALE GENOMIC DNA]</scope>
    <source>
        <strain evidence="3 4">JCM 18368</strain>
    </source>
</reference>
<dbReference type="RefSeq" id="WP_114449968.1">
    <property type="nucleotide sequence ID" value="NZ_QPHM01000001.1"/>
</dbReference>
<dbReference type="Pfam" id="PF25213">
    <property type="entry name" value="HVO_A0261_N"/>
    <property type="match status" value="1"/>
</dbReference>
<feature type="domain" description="HVO-A0261-like N-terminal" evidence="2">
    <location>
        <begin position="6"/>
        <end position="89"/>
    </location>
</feature>
<accession>A0A368NFH2</accession>
<evidence type="ECO:0000313" key="4">
    <source>
        <dbReference type="Proteomes" id="UP000252189"/>
    </source>
</evidence>
<sequence>MESALAEIEFLARSPNRVSVLRRLAEERHTRTDLVVATGASQATLGRILRDFEERSWIERVDGGYAATATGELVADGFFDLLDIVETETELRPIVDYLPTDAIDVDLRRFGDATITVPSGTKPNAPVGRVLDLVGGASSVRAFSHAFNEGSLSVVERRVTAGELTFEGVFSRGAIDAVADDEGLRRRLASLLDAPGASLRVRPAEIPLAVTVADDTVHLLLRDANGVLQASVDTDDPVVHDWAQGRFERYWEEAVALGDDDIGAGR</sequence>
<dbReference type="InterPro" id="IPR057527">
    <property type="entry name" value="HVO_A0261-like_N"/>
</dbReference>
<feature type="domain" description="Methanogenesis regulatory protein FilR1 middle" evidence="1">
    <location>
        <begin position="123"/>
        <end position="253"/>
    </location>
</feature>
<keyword evidence="4" id="KW-1185">Reference proteome</keyword>
<dbReference type="SUPFAM" id="SSF46785">
    <property type="entry name" value="Winged helix' DNA-binding domain"/>
    <property type="match status" value="1"/>
</dbReference>
<dbReference type="InterPro" id="IPR036390">
    <property type="entry name" value="WH_DNA-bd_sf"/>
</dbReference>
<dbReference type="AlphaFoldDB" id="A0A368NFH2"/>
<gene>
    <name evidence="3" type="ORF">DU504_14090</name>
</gene>
<organism evidence="3 4">
    <name type="scientific">Haloplanus salinus</name>
    <dbReference type="NCBI Taxonomy" id="1126245"/>
    <lineage>
        <taxon>Archaea</taxon>
        <taxon>Methanobacteriati</taxon>
        <taxon>Methanobacteriota</taxon>
        <taxon>Stenosarchaea group</taxon>
        <taxon>Halobacteria</taxon>
        <taxon>Halobacteriales</taxon>
        <taxon>Haloferacaceae</taxon>
        <taxon>Haloplanus</taxon>
    </lineage>
</organism>